<protein>
    <submittedName>
        <fullName evidence="1">Uncharacterized protein</fullName>
    </submittedName>
</protein>
<evidence type="ECO:0000313" key="2">
    <source>
        <dbReference type="Proteomes" id="UP000185557"/>
    </source>
</evidence>
<comment type="caution">
    <text evidence="1">The sequence shown here is derived from an EMBL/GenBank/DDBJ whole genome shotgun (WGS) entry which is preliminary data.</text>
</comment>
<name>A0A1U7J6J7_9CYAN</name>
<reference evidence="1 2" key="1">
    <citation type="submission" date="2016-11" db="EMBL/GenBank/DDBJ databases">
        <title>Draft Genome Sequences of Nine Cyanobacterial Strains from Diverse Habitats.</title>
        <authorList>
            <person name="Zhu T."/>
            <person name="Hou S."/>
            <person name="Lu X."/>
            <person name="Hess W.R."/>
        </authorList>
    </citation>
    <scope>NUCLEOTIDE SEQUENCE [LARGE SCALE GENOMIC DNA]</scope>
    <source>
        <strain evidence="1 2">NIES-30</strain>
    </source>
</reference>
<evidence type="ECO:0000313" key="1">
    <source>
        <dbReference type="EMBL" id="OKH48624.1"/>
    </source>
</evidence>
<dbReference type="AlphaFoldDB" id="A0A1U7J6J7"/>
<organism evidence="1 2">
    <name type="scientific">Phormidium tenue NIES-30</name>
    <dbReference type="NCBI Taxonomy" id="549789"/>
    <lineage>
        <taxon>Bacteria</taxon>
        <taxon>Bacillati</taxon>
        <taxon>Cyanobacteriota</taxon>
        <taxon>Cyanophyceae</taxon>
        <taxon>Oscillatoriophycideae</taxon>
        <taxon>Oscillatoriales</taxon>
        <taxon>Oscillatoriaceae</taxon>
        <taxon>Phormidium</taxon>
    </lineage>
</organism>
<gene>
    <name evidence="1" type="ORF">NIES30_08715</name>
</gene>
<proteinExistence type="predicted"/>
<dbReference type="Proteomes" id="UP000185557">
    <property type="component" value="Unassembled WGS sequence"/>
</dbReference>
<accession>A0A1U7J6J7</accession>
<sequence>MLKNALSTGNFAMVSRLIGAKSSASTWGRLGAAAALCLVGAVGCTTPVEVMDPYEEAPATEEPTTEEPGATIDVFFGDVESPEGGMVKQLRLPGPEIGVMVACDQEGFVPFAYSDMGMDWVGCQVPNPGDAVGPESALTEPELSDVPSPVGGTVSMVTIPGPQSAVSVLCETGTPFVYEDQGTWIGCQGS</sequence>
<dbReference type="EMBL" id="MRCG01000005">
    <property type="protein sequence ID" value="OKH48624.1"/>
    <property type="molecule type" value="Genomic_DNA"/>
</dbReference>
<keyword evidence="2" id="KW-1185">Reference proteome</keyword>